<dbReference type="InterPro" id="IPR020846">
    <property type="entry name" value="MFS_dom"/>
</dbReference>
<evidence type="ECO:0000256" key="4">
    <source>
        <dbReference type="ARBA" id="ARBA00023136"/>
    </source>
</evidence>
<name>A0A9Q0QX24_9MAGN</name>
<dbReference type="EMBL" id="JAMYWD010000003">
    <property type="protein sequence ID" value="KAJ4975193.1"/>
    <property type="molecule type" value="Genomic_DNA"/>
</dbReference>
<dbReference type="InterPro" id="IPR036259">
    <property type="entry name" value="MFS_trans_sf"/>
</dbReference>
<dbReference type="AlphaFoldDB" id="A0A9Q0QX24"/>
<evidence type="ECO:0000313" key="7">
    <source>
        <dbReference type="EMBL" id="KAJ4975193.1"/>
    </source>
</evidence>
<evidence type="ECO:0000256" key="5">
    <source>
        <dbReference type="SAM" id="Phobius"/>
    </source>
</evidence>
<comment type="subcellular location">
    <subcellularLocation>
        <location evidence="1">Membrane</location>
        <topology evidence="1">Multi-pass membrane protein</topology>
    </subcellularLocation>
</comment>
<dbReference type="InterPro" id="IPR005828">
    <property type="entry name" value="MFS_sugar_transport-like"/>
</dbReference>
<dbReference type="Pfam" id="PF00083">
    <property type="entry name" value="Sugar_tr"/>
    <property type="match status" value="1"/>
</dbReference>
<organism evidence="7 8">
    <name type="scientific">Protea cynaroides</name>
    <dbReference type="NCBI Taxonomy" id="273540"/>
    <lineage>
        <taxon>Eukaryota</taxon>
        <taxon>Viridiplantae</taxon>
        <taxon>Streptophyta</taxon>
        <taxon>Embryophyta</taxon>
        <taxon>Tracheophyta</taxon>
        <taxon>Spermatophyta</taxon>
        <taxon>Magnoliopsida</taxon>
        <taxon>Proteales</taxon>
        <taxon>Proteaceae</taxon>
        <taxon>Protea</taxon>
    </lineage>
</organism>
<keyword evidence="2 5" id="KW-0812">Transmembrane</keyword>
<reference evidence="7" key="1">
    <citation type="journal article" date="2023" name="Plant J.">
        <title>The genome of the king protea, Protea cynaroides.</title>
        <authorList>
            <person name="Chang J."/>
            <person name="Duong T.A."/>
            <person name="Schoeman C."/>
            <person name="Ma X."/>
            <person name="Roodt D."/>
            <person name="Barker N."/>
            <person name="Li Z."/>
            <person name="Van de Peer Y."/>
            <person name="Mizrachi E."/>
        </authorList>
    </citation>
    <scope>NUCLEOTIDE SEQUENCE</scope>
    <source>
        <tissue evidence="7">Young leaves</tissue>
    </source>
</reference>
<dbReference type="Gene3D" id="1.20.1250.20">
    <property type="entry name" value="MFS general substrate transporter like domains"/>
    <property type="match status" value="1"/>
</dbReference>
<sequence length="149" mass="16053">MPAFTLTALLLDRFGRRPLAIGALWFSGLFCLVGSVVKNYGVWRVVWMVCGIFGIFGVAGTYNLLYIYTIELFPTVVRNAALGSASQAGQMGAILAPLVVVLGGFPFAVFGVCGLLGGLLSFYLPETLYQPLYDTMAGLEDGANVWRKT</sequence>
<feature type="domain" description="Major facilitator superfamily (MFS) profile" evidence="6">
    <location>
        <begin position="1"/>
        <end position="129"/>
    </location>
</feature>
<evidence type="ECO:0000259" key="6">
    <source>
        <dbReference type="PROSITE" id="PS50850"/>
    </source>
</evidence>
<comment type="caution">
    <text evidence="7">The sequence shown here is derived from an EMBL/GenBank/DDBJ whole genome shotgun (WGS) entry which is preliminary data.</text>
</comment>
<accession>A0A9Q0QX24</accession>
<evidence type="ECO:0000256" key="2">
    <source>
        <dbReference type="ARBA" id="ARBA00022692"/>
    </source>
</evidence>
<dbReference type="PROSITE" id="PS50850">
    <property type="entry name" value="MFS"/>
    <property type="match status" value="1"/>
</dbReference>
<dbReference type="PANTHER" id="PTHR24064">
    <property type="entry name" value="SOLUTE CARRIER FAMILY 22 MEMBER"/>
    <property type="match status" value="1"/>
</dbReference>
<feature type="transmembrane region" description="Helical" evidence="5">
    <location>
        <begin position="94"/>
        <end position="124"/>
    </location>
</feature>
<dbReference type="PROSITE" id="PS00216">
    <property type="entry name" value="SUGAR_TRANSPORT_1"/>
    <property type="match status" value="1"/>
</dbReference>
<feature type="transmembrane region" description="Helical" evidence="5">
    <location>
        <begin position="45"/>
        <end position="68"/>
    </location>
</feature>
<gene>
    <name evidence="7" type="ORF">NE237_000299</name>
</gene>
<dbReference type="InterPro" id="IPR005829">
    <property type="entry name" value="Sugar_transporter_CS"/>
</dbReference>
<keyword evidence="3 5" id="KW-1133">Transmembrane helix</keyword>
<protein>
    <recommendedName>
        <fullName evidence="6">Major facilitator superfamily (MFS) profile domain-containing protein</fullName>
    </recommendedName>
</protein>
<dbReference type="SUPFAM" id="SSF103473">
    <property type="entry name" value="MFS general substrate transporter"/>
    <property type="match status" value="1"/>
</dbReference>
<evidence type="ECO:0000256" key="3">
    <source>
        <dbReference type="ARBA" id="ARBA00022989"/>
    </source>
</evidence>
<dbReference type="OrthoDB" id="3936150at2759"/>
<proteinExistence type="predicted"/>
<evidence type="ECO:0000313" key="8">
    <source>
        <dbReference type="Proteomes" id="UP001141806"/>
    </source>
</evidence>
<keyword evidence="4 5" id="KW-0472">Membrane</keyword>
<keyword evidence="8" id="KW-1185">Reference proteome</keyword>
<feature type="transmembrane region" description="Helical" evidence="5">
    <location>
        <begin position="20"/>
        <end position="38"/>
    </location>
</feature>
<evidence type="ECO:0000256" key="1">
    <source>
        <dbReference type="ARBA" id="ARBA00004141"/>
    </source>
</evidence>
<dbReference type="Proteomes" id="UP001141806">
    <property type="component" value="Unassembled WGS sequence"/>
</dbReference>
<dbReference type="GO" id="GO:0022857">
    <property type="term" value="F:transmembrane transporter activity"/>
    <property type="evidence" value="ECO:0007669"/>
    <property type="project" value="InterPro"/>
</dbReference>
<dbReference type="GO" id="GO:0016020">
    <property type="term" value="C:membrane"/>
    <property type="evidence" value="ECO:0007669"/>
    <property type="project" value="UniProtKB-SubCell"/>
</dbReference>